<evidence type="ECO:0000256" key="1">
    <source>
        <dbReference type="SAM" id="MobiDB-lite"/>
    </source>
</evidence>
<protein>
    <recommendedName>
        <fullName evidence="4">Protein ImuA</fullName>
    </recommendedName>
</protein>
<dbReference type="STRING" id="36805.BOH66_05750"/>
<dbReference type="KEGG" id="maur:BOH66_05750"/>
<dbReference type="InterPro" id="IPR027417">
    <property type="entry name" value="P-loop_NTPase"/>
</dbReference>
<dbReference type="EMBL" id="CP018762">
    <property type="protein sequence ID" value="APZ35765.1"/>
    <property type="molecule type" value="Genomic_DNA"/>
</dbReference>
<accession>A0A1P8UCK0</accession>
<feature type="region of interest" description="Disordered" evidence="1">
    <location>
        <begin position="215"/>
        <end position="235"/>
    </location>
</feature>
<proteinExistence type="predicted"/>
<dbReference type="Gene3D" id="3.40.50.300">
    <property type="entry name" value="P-loop containing nucleotide triphosphate hydrolases"/>
    <property type="match status" value="1"/>
</dbReference>
<dbReference type="RefSeq" id="WP_076692115.1">
    <property type="nucleotide sequence ID" value="NZ_CP018762.1"/>
</dbReference>
<evidence type="ECO:0008006" key="4">
    <source>
        <dbReference type="Google" id="ProtNLM"/>
    </source>
</evidence>
<gene>
    <name evidence="2" type="ORF">BOH66_05750</name>
</gene>
<reference evidence="2 3" key="1">
    <citation type="submission" date="2016-12" db="EMBL/GenBank/DDBJ databases">
        <title>Complete genome sequence of Microbacterium aurum KACC 15219.</title>
        <authorList>
            <person name="Jung Y."/>
            <person name="Shin J.-H."/>
            <person name="Lee Y.-J."/>
            <person name="Yi H."/>
            <person name="Bahn Y.-S."/>
            <person name="Kim J.F."/>
            <person name="Lee D.-W."/>
        </authorList>
    </citation>
    <scope>NUCLEOTIDE SEQUENCE [LARGE SCALE GENOMIC DNA]</scope>
    <source>
        <strain evidence="2 3">KACC 15219</strain>
    </source>
</reference>
<dbReference type="AlphaFoldDB" id="A0A1P8UCK0"/>
<evidence type="ECO:0000313" key="2">
    <source>
        <dbReference type="EMBL" id="APZ35765.1"/>
    </source>
</evidence>
<sequence>MGNAAVADAAGTVRALRAQLERMQGRRLDTPVLPVPPALAALLPGGGLRPGASYSLGRSTSLLFALLARPSREGSWCAAIGMPHLGAEAARAAGVDLERLVLVPEPGERWLTVTATVADVLPVVAVRPPARAKDADIARLAARMREREAVLLVQGPWPQTEAMIDVGDPSWSGLGDGYGLLEGRELTVTVTSRRFPMPRSGRVLLPDAQGGLAAGQAPASVPAAARESAPLRAVG</sequence>
<evidence type="ECO:0000313" key="3">
    <source>
        <dbReference type="Proteomes" id="UP000187185"/>
    </source>
</evidence>
<dbReference type="Proteomes" id="UP000187185">
    <property type="component" value="Chromosome"/>
</dbReference>
<dbReference type="OrthoDB" id="3873597at2"/>
<organism evidence="2 3">
    <name type="scientific">Microbacterium aurum</name>
    <dbReference type="NCBI Taxonomy" id="36805"/>
    <lineage>
        <taxon>Bacteria</taxon>
        <taxon>Bacillati</taxon>
        <taxon>Actinomycetota</taxon>
        <taxon>Actinomycetes</taxon>
        <taxon>Micrococcales</taxon>
        <taxon>Microbacteriaceae</taxon>
        <taxon>Microbacterium</taxon>
    </lineage>
</organism>
<name>A0A1P8UCK0_9MICO</name>
<keyword evidence="3" id="KW-1185">Reference proteome</keyword>